<keyword evidence="4" id="KW-1185">Reference proteome</keyword>
<reference evidence="3 4" key="1">
    <citation type="submission" date="2017-03" db="EMBL/GenBank/DDBJ databases">
        <title>Genome Survey of Euroglyphus maynei.</title>
        <authorList>
            <person name="Arlian L.G."/>
            <person name="Morgan M.S."/>
            <person name="Rider S.D."/>
        </authorList>
    </citation>
    <scope>NUCLEOTIDE SEQUENCE [LARGE SCALE GENOMIC DNA]</scope>
    <source>
        <strain evidence="3">Arlian Lab</strain>
        <tissue evidence="3">Whole body</tissue>
    </source>
</reference>
<comment type="caution">
    <text evidence="3">The sequence shown here is derived from an EMBL/GenBank/DDBJ whole genome shotgun (WGS) entry which is preliminary data.</text>
</comment>
<dbReference type="EMBL" id="MUJZ01051589">
    <property type="protein sequence ID" value="OTF73437.1"/>
    <property type="molecule type" value="Genomic_DNA"/>
</dbReference>
<keyword evidence="1" id="KW-0853">WD repeat</keyword>
<proteinExistence type="predicted"/>
<keyword evidence="2" id="KW-0677">Repeat</keyword>
<dbReference type="PROSITE" id="PS00678">
    <property type="entry name" value="WD_REPEATS_1"/>
    <property type="match status" value="1"/>
</dbReference>
<evidence type="ECO:0008006" key="5">
    <source>
        <dbReference type="Google" id="ProtNLM"/>
    </source>
</evidence>
<dbReference type="Proteomes" id="UP000194236">
    <property type="component" value="Unassembled WGS sequence"/>
</dbReference>
<sequence>TNPHYGIPHLVLEAAHPKVPQCIDFESDPNANDNCAVMGFSDGTIEFVDLNHIRNGLKIPRNSHRPRNSCILDIHKLGENRVIVSGSEHYLAQFDKRMFDRYNAKPVIEYEKHYNTSHFHQINIDRKRNLIISSGSDDIVRFWNIDNGRLCYCLDMNEYFGDNNDKRLRQAYFAKDFSLYCKKISDRILRPIIKGDTLIIADSVQMKFLANDIFEF</sequence>
<dbReference type="PANTHER" id="PTHR44472">
    <property type="entry name" value="DDB1- AND CUL4-ASSOCIATED FACTOR 4-RELATED"/>
    <property type="match status" value="1"/>
</dbReference>
<gene>
    <name evidence="3" type="ORF">BLA29_006614</name>
</gene>
<dbReference type="PANTHER" id="PTHR44472:SF1">
    <property type="entry name" value="DDB1 AND CUL4 ASSOCIATED FACTOR 4"/>
    <property type="match status" value="1"/>
</dbReference>
<dbReference type="InterPro" id="IPR036322">
    <property type="entry name" value="WD40_repeat_dom_sf"/>
</dbReference>
<name>A0A1Y3AZN3_EURMA</name>
<feature type="non-terminal residue" evidence="3">
    <location>
        <position position="1"/>
    </location>
</feature>
<organism evidence="3 4">
    <name type="scientific">Euroglyphus maynei</name>
    <name type="common">Mayne's house dust mite</name>
    <dbReference type="NCBI Taxonomy" id="6958"/>
    <lineage>
        <taxon>Eukaryota</taxon>
        <taxon>Metazoa</taxon>
        <taxon>Ecdysozoa</taxon>
        <taxon>Arthropoda</taxon>
        <taxon>Chelicerata</taxon>
        <taxon>Arachnida</taxon>
        <taxon>Acari</taxon>
        <taxon>Acariformes</taxon>
        <taxon>Sarcoptiformes</taxon>
        <taxon>Astigmata</taxon>
        <taxon>Psoroptidia</taxon>
        <taxon>Analgoidea</taxon>
        <taxon>Pyroglyphidae</taxon>
        <taxon>Pyroglyphinae</taxon>
        <taxon>Euroglyphus</taxon>
    </lineage>
</organism>
<dbReference type="AlphaFoldDB" id="A0A1Y3AZN3"/>
<evidence type="ECO:0000313" key="4">
    <source>
        <dbReference type="Proteomes" id="UP000194236"/>
    </source>
</evidence>
<evidence type="ECO:0000313" key="3">
    <source>
        <dbReference type="EMBL" id="OTF73437.1"/>
    </source>
</evidence>
<dbReference type="InterPro" id="IPR015943">
    <property type="entry name" value="WD40/YVTN_repeat-like_dom_sf"/>
</dbReference>
<accession>A0A1Y3AZN3</accession>
<evidence type="ECO:0000256" key="2">
    <source>
        <dbReference type="ARBA" id="ARBA00022737"/>
    </source>
</evidence>
<dbReference type="InterPro" id="IPR019775">
    <property type="entry name" value="WD40_repeat_CS"/>
</dbReference>
<dbReference type="OrthoDB" id="10378908at2759"/>
<dbReference type="InterPro" id="IPR052254">
    <property type="entry name" value="CUL4-DDB1_E3_ligase_receptor"/>
</dbReference>
<dbReference type="Gene3D" id="2.130.10.10">
    <property type="entry name" value="YVTN repeat-like/Quinoprotein amine dehydrogenase"/>
    <property type="match status" value="1"/>
</dbReference>
<dbReference type="SUPFAM" id="SSF50978">
    <property type="entry name" value="WD40 repeat-like"/>
    <property type="match status" value="1"/>
</dbReference>
<evidence type="ECO:0000256" key="1">
    <source>
        <dbReference type="ARBA" id="ARBA00022574"/>
    </source>
</evidence>
<protein>
    <recommendedName>
        <fullName evidence="5">WD domain containing protein</fullName>
    </recommendedName>
</protein>